<gene>
    <name evidence="6" type="ORF">ALECFALPRED_008842</name>
</gene>
<feature type="repeat" description="ANK" evidence="3">
    <location>
        <begin position="1024"/>
        <end position="1056"/>
    </location>
</feature>
<keyword evidence="2 3" id="KW-0040">ANK repeat</keyword>
<feature type="repeat" description="ANK" evidence="3">
    <location>
        <begin position="619"/>
        <end position="651"/>
    </location>
</feature>
<sequence length="1159" mass="126330">MSLIAANETLEDAEWDAQKPTIQKLYLSEDMSLQKLIKIMALSYDFRASKSQYECHFKRWQMRKNLKSHEWKAVHHHTSKRKSNGKESHLYVDGILIPNKKVRKETSRNSFKSTFERIAPGIPFPTRFYGLVICTPPASGIEMIPVHFSPWFQFAAFLDSTSGIKYADSLVPYFLNRTLCQSGQSATSNKLDIGSPDTTATRYPNQAPVLGTGIQSSLDELQDSRLDMITAIPDATGERSINSLHPVILKMLSVFPENTQKHLGPTAQSPAMQIIKLLMFLLSNNHFDHPTSHSIDVNKTVLRMVRAHDGLQYKHLLSHRGPTSEALSEKIFQIALRARDIEVVQIALGCGIDPNKQGFTWTGTQMSPLQLASMQGNVEMANILLNAGAEVNGSILENAVMSENPEMVVLLLAKGAHAGTTDGDEALREAVQCGDILSARNLISAGADVASADDQGNTALHLACGNCHFDEFTYERRFEMVKILIQAGADVNAVTDSGITVLECAVQNGSIDTIQSLLDAGTEGIGSAIYFALDQGDVEILEILLSAGADVNGCFENSKRTVLTRAVEKENASFVRFLLESGADVDGCTLEHDSLDYSSYEYMLDDYSVDCRWDECHWKNYTPLQAASFHQDIGIAKILIEAGANVNMDFATGTLFKPEEFKKIFGGDPEAAGGGKLFYGTAVQIAAHQGNMELIRLFWNAGANINAPAYQEGGRTALQAAIEHGDHMVIDFLLAAGADVNAAAADKYGTSALAAAIMHQDPNLVSSIVKAGAMRMKMKMTTSPRYCEVTALAAATATRDVDTVRILLLTAPGTIPVDSAALQAAVANDDIELLRILLAARVNSNSHRERNYGFSALCTAVLNERHELAQILLASQIDPNIHPLDATWFMRYLPKTREWIYTNRHASPWNLAIQSKNLRLVRIFLEAGADPNHTSRWRTCRKPYLWVAIEQGHIPLMQMLLQAGADVNFELDPNVHGKNTPAGYHAYGGTETALGYVAYKGQTDNVRLLLKAGARPNTPAQGRFSRTALQAAAERGHEDVVDILIEAGADVNAPPSSYGGVTALQAAAIKGFLRMARVLIEAGADVNAAAAKKEGRTALTGAAECGRIDMLQYLLDNGASIDGPGRAQYDSAIHLAARDGHLSACNLLKSHHRRLYGSS</sequence>
<feature type="repeat" description="ANK" evidence="3">
    <location>
        <begin position="713"/>
        <end position="745"/>
    </location>
</feature>
<dbReference type="AlphaFoldDB" id="A0A8H3F376"/>
<dbReference type="EMBL" id="CAJPDR010000062">
    <property type="protein sequence ID" value="CAF9913506.1"/>
    <property type="molecule type" value="Genomic_DNA"/>
</dbReference>
<dbReference type="InterPro" id="IPR025676">
    <property type="entry name" value="Clr5_dom"/>
</dbReference>
<name>A0A8H3F376_9LECA</name>
<dbReference type="PROSITE" id="PS50088">
    <property type="entry name" value="ANK_REPEAT"/>
    <property type="match status" value="11"/>
</dbReference>
<feature type="repeat" description="ANK" evidence="3">
    <location>
        <begin position="904"/>
        <end position="936"/>
    </location>
</feature>
<feature type="domain" description="Clr5" evidence="5">
    <location>
        <begin position="12"/>
        <end position="64"/>
    </location>
</feature>
<feature type="compositionally biased region" description="Polar residues" evidence="4">
    <location>
        <begin position="186"/>
        <end position="204"/>
    </location>
</feature>
<evidence type="ECO:0000259" key="5">
    <source>
        <dbReference type="Pfam" id="PF14420"/>
    </source>
</evidence>
<dbReference type="InterPro" id="IPR036770">
    <property type="entry name" value="Ankyrin_rpt-contain_sf"/>
</dbReference>
<feature type="repeat" description="ANK" evidence="3">
    <location>
        <begin position="558"/>
        <end position="586"/>
    </location>
</feature>
<evidence type="ECO:0000313" key="6">
    <source>
        <dbReference type="EMBL" id="CAF9913506.1"/>
    </source>
</evidence>
<comment type="caution">
    <text evidence="6">The sequence shown here is derived from an EMBL/GenBank/DDBJ whole genome shotgun (WGS) entry which is preliminary data.</text>
</comment>
<keyword evidence="7" id="KW-1185">Reference proteome</keyword>
<protein>
    <recommendedName>
        <fullName evidence="5">Clr5 domain-containing protein</fullName>
    </recommendedName>
</protein>
<evidence type="ECO:0000256" key="1">
    <source>
        <dbReference type="ARBA" id="ARBA00022737"/>
    </source>
</evidence>
<feature type="repeat" description="ANK" evidence="3">
    <location>
        <begin position="364"/>
        <end position="392"/>
    </location>
</feature>
<dbReference type="InterPro" id="IPR002110">
    <property type="entry name" value="Ankyrin_rpt"/>
</dbReference>
<dbReference type="Gene3D" id="1.25.40.20">
    <property type="entry name" value="Ankyrin repeat-containing domain"/>
    <property type="match status" value="6"/>
</dbReference>
<dbReference type="PRINTS" id="PR01415">
    <property type="entry name" value="ANKYRIN"/>
</dbReference>
<feature type="repeat" description="ANK" evidence="3">
    <location>
        <begin position="422"/>
        <end position="454"/>
    </location>
</feature>
<dbReference type="PROSITE" id="PS50297">
    <property type="entry name" value="ANK_REP_REGION"/>
    <property type="match status" value="9"/>
</dbReference>
<dbReference type="Pfam" id="PF14420">
    <property type="entry name" value="Clr5"/>
    <property type="match status" value="1"/>
</dbReference>
<proteinExistence type="predicted"/>
<feature type="repeat" description="ANK" evidence="3">
    <location>
        <begin position="1094"/>
        <end position="1126"/>
    </location>
</feature>
<dbReference type="SMART" id="SM00248">
    <property type="entry name" value="ANK"/>
    <property type="match status" value="20"/>
</dbReference>
<dbReference type="PANTHER" id="PTHR24198:SF195">
    <property type="entry name" value="DEATH DOMAIN-CONTAINING PROTEIN"/>
    <property type="match status" value="1"/>
</dbReference>
<dbReference type="SUPFAM" id="SSF48403">
    <property type="entry name" value="Ankyrin repeat"/>
    <property type="match status" value="3"/>
</dbReference>
<dbReference type="OrthoDB" id="427518at2759"/>
<dbReference type="PANTHER" id="PTHR24198">
    <property type="entry name" value="ANKYRIN REPEAT AND PROTEIN KINASE DOMAIN-CONTAINING PROTEIN"/>
    <property type="match status" value="1"/>
</dbReference>
<dbReference type="Proteomes" id="UP000664203">
    <property type="component" value="Unassembled WGS sequence"/>
</dbReference>
<dbReference type="Pfam" id="PF13637">
    <property type="entry name" value="Ank_4"/>
    <property type="match status" value="1"/>
</dbReference>
<evidence type="ECO:0000256" key="4">
    <source>
        <dbReference type="SAM" id="MobiDB-lite"/>
    </source>
</evidence>
<evidence type="ECO:0000256" key="3">
    <source>
        <dbReference type="PROSITE-ProRule" id="PRU00023"/>
    </source>
</evidence>
<keyword evidence="1" id="KW-0677">Repeat</keyword>
<feature type="repeat" description="ANK" evidence="3">
    <location>
        <begin position="455"/>
        <end position="496"/>
    </location>
</feature>
<organism evidence="6 7">
    <name type="scientific">Alectoria fallacina</name>
    <dbReference type="NCBI Taxonomy" id="1903189"/>
    <lineage>
        <taxon>Eukaryota</taxon>
        <taxon>Fungi</taxon>
        <taxon>Dikarya</taxon>
        <taxon>Ascomycota</taxon>
        <taxon>Pezizomycotina</taxon>
        <taxon>Lecanoromycetes</taxon>
        <taxon>OSLEUM clade</taxon>
        <taxon>Lecanoromycetidae</taxon>
        <taxon>Lecanorales</taxon>
        <taxon>Lecanorineae</taxon>
        <taxon>Parmeliaceae</taxon>
        <taxon>Alectoria</taxon>
    </lineage>
</organism>
<feature type="repeat" description="ANK" evidence="3">
    <location>
        <begin position="527"/>
        <end position="552"/>
    </location>
</feature>
<dbReference type="Pfam" id="PF12796">
    <property type="entry name" value="Ank_2"/>
    <property type="match status" value="4"/>
</dbReference>
<dbReference type="Pfam" id="PF00023">
    <property type="entry name" value="Ank"/>
    <property type="match status" value="2"/>
</dbReference>
<accession>A0A8H3F376</accession>
<feature type="region of interest" description="Disordered" evidence="4">
    <location>
        <begin position="186"/>
        <end position="206"/>
    </location>
</feature>
<evidence type="ECO:0000256" key="2">
    <source>
        <dbReference type="ARBA" id="ARBA00023043"/>
    </source>
</evidence>
<evidence type="ECO:0000313" key="7">
    <source>
        <dbReference type="Proteomes" id="UP000664203"/>
    </source>
</evidence>
<feature type="repeat" description="ANK" evidence="3">
    <location>
        <begin position="1059"/>
        <end position="1091"/>
    </location>
</feature>
<reference evidence="6" key="1">
    <citation type="submission" date="2021-03" db="EMBL/GenBank/DDBJ databases">
        <authorList>
            <person name="Tagirdzhanova G."/>
        </authorList>
    </citation>
    <scope>NUCLEOTIDE SEQUENCE</scope>
</reference>